<feature type="region of interest" description="Disordered" evidence="7">
    <location>
        <begin position="1"/>
        <end position="22"/>
    </location>
</feature>
<accession>A0A8D8Z481</accession>
<dbReference type="GO" id="GO:0042246">
    <property type="term" value="P:tissue regeneration"/>
    <property type="evidence" value="ECO:0007669"/>
    <property type="project" value="InterPro"/>
</dbReference>
<comment type="similarity">
    <text evidence="2">Belongs to the ninjurin family.</text>
</comment>
<dbReference type="EMBL" id="HBUF01414445">
    <property type="protein sequence ID" value="CAG6739651.1"/>
    <property type="molecule type" value="Transcribed_RNA"/>
</dbReference>
<dbReference type="EMBL" id="HBUF01258777">
    <property type="protein sequence ID" value="CAG6682323.1"/>
    <property type="molecule type" value="Transcribed_RNA"/>
</dbReference>
<dbReference type="EMBL" id="HBUF01258776">
    <property type="protein sequence ID" value="CAG6682322.1"/>
    <property type="molecule type" value="Transcribed_RNA"/>
</dbReference>
<proteinExistence type="inferred from homology"/>
<evidence type="ECO:0000256" key="6">
    <source>
        <dbReference type="ARBA" id="ARBA00023136"/>
    </source>
</evidence>
<evidence type="ECO:0000256" key="8">
    <source>
        <dbReference type="SAM" id="Phobius"/>
    </source>
</evidence>
<dbReference type="PANTHER" id="PTHR12316:SF17">
    <property type="entry name" value="NINJURIN C, ISOFORM D"/>
    <property type="match status" value="1"/>
</dbReference>
<dbReference type="AlphaFoldDB" id="A0A8D8Z481"/>
<evidence type="ECO:0000256" key="7">
    <source>
        <dbReference type="SAM" id="MobiDB-lite"/>
    </source>
</evidence>
<comment type="subcellular location">
    <subcellularLocation>
        <location evidence="1">Membrane</location>
        <topology evidence="1">Multi-pass membrane protein</topology>
    </subcellularLocation>
</comment>
<keyword evidence="3 8" id="KW-0812">Transmembrane</keyword>
<evidence type="ECO:0000256" key="2">
    <source>
        <dbReference type="ARBA" id="ARBA00008141"/>
    </source>
</evidence>
<keyword evidence="6 8" id="KW-0472">Membrane</keyword>
<reference evidence="9" key="1">
    <citation type="submission" date="2021-05" db="EMBL/GenBank/DDBJ databases">
        <authorList>
            <person name="Alioto T."/>
            <person name="Alioto T."/>
            <person name="Gomez Garrido J."/>
        </authorList>
    </citation>
    <scope>NUCLEOTIDE SEQUENCE</scope>
</reference>
<keyword evidence="4" id="KW-0130">Cell adhesion</keyword>
<name>A0A8D8Z481_9HEMI</name>
<dbReference type="GO" id="GO:0016020">
    <property type="term" value="C:membrane"/>
    <property type="evidence" value="ECO:0007669"/>
    <property type="project" value="UniProtKB-SubCell"/>
</dbReference>
<dbReference type="PANTHER" id="PTHR12316">
    <property type="entry name" value="NINJURIN-RELATED"/>
    <property type="match status" value="1"/>
</dbReference>
<organism evidence="9">
    <name type="scientific">Cacopsylla melanoneura</name>
    <dbReference type="NCBI Taxonomy" id="428564"/>
    <lineage>
        <taxon>Eukaryota</taxon>
        <taxon>Metazoa</taxon>
        <taxon>Ecdysozoa</taxon>
        <taxon>Arthropoda</taxon>
        <taxon>Hexapoda</taxon>
        <taxon>Insecta</taxon>
        <taxon>Pterygota</taxon>
        <taxon>Neoptera</taxon>
        <taxon>Paraneoptera</taxon>
        <taxon>Hemiptera</taxon>
        <taxon>Sternorrhyncha</taxon>
        <taxon>Psylloidea</taxon>
        <taxon>Psyllidae</taxon>
        <taxon>Psyllinae</taxon>
        <taxon>Cacopsylla</taxon>
    </lineage>
</organism>
<evidence type="ECO:0000256" key="3">
    <source>
        <dbReference type="ARBA" id="ARBA00022692"/>
    </source>
</evidence>
<feature type="transmembrane region" description="Helical" evidence="8">
    <location>
        <begin position="112"/>
        <end position="134"/>
    </location>
</feature>
<evidence type="ECO:0000313" key="9">
    <source>
        <dbReference type="EMBL" id="CAG6739651.1"/>
    </source>
</evidence>
<feature type="transmembrane region" description="Helical" evidence="8">
    <location>
        <begin position="68"/>
        <end position="91"/>
    </location>
</feature>
<dbReference type="Pfam" id="PF04923">
    <property type="entry name" value="Ninjurin"/>
    <property type="match status" value="1"/>
</dbReference>
<dbReference type="GO" id="GO:0007155">
    <property type="term" value="P:cell adhesion"/>
    <property type="evidence" value="ECO:0007669"/>
    <property type="project" value="UniProtKB-KW"/>
</dbReference>
<dbReference type="EMBL" id="HBUF01414446">
    <property type="protein sequence ID" value="CAG6739652.1"/>
    <property type="molecule type" value="Transcribed_RNA"/>
</dbReference>
<evidence type="ECO:0000256" key="1">
    <source>
        <dbReference type="ARBA" id="ARBA00004141"/>
    </source>
</evidence>
<dbReference type="InterPro" id="IPR007007">
    <property type="entry name" value="Ninjurin"/>
</dbReference>
<sequence>MENFGNNSEMRPFNNVEDPTAVAPQKPIDANRYATKKTIAQGMLDIALLTANASQLKYILQVGAKHEFYKLMVGLISTSIVLQVVVGVLFLSLNLLRDCRLHLIEYKSSANLINHVTLALSFCVTAVNLLISAFDPGLGRFLPAGSVSSLDSVAPLLPNTANSEGAL</sequence>
<evidence type="ECO:0000256" key="4">
    <source>
        <dbReference type="ARBA" id="ARBA00022889"/>
    </source>
</evidence>
<keyword evidence="5 8" id="KW-1133">Transmembrane helix</keyword>
<protein>
    <submittedName>
        <fullName evidence="9">Ninjurin-1</fullName>
    </submittedName>
</protein>
<evidence type="ECO:0000256" key="5">
    <source>
        <dbReference type="ARBA" id="ARBA00022989"/>
    </source>
</evidence>